<gene>
    <name evidence="1" type="ORF">M407DRAFT_31884</name>
</gene>
<organism evidence="1 2">
    <name type="scientific">Tulasnella calospora MUT 4182</name>
    <dbReference type="NCBI Taxonomy" id="1051891"/>
    <lineage>
        <taxon>Eukaryota</taxon>
        <taxon>Fungi</taxon>
        <taxon>Dikarya</taxon>
        <taxon>Basidiomycota</taxon>
        <taxon>Agaricomycotina</taxon>
        <taxon>Agaricomycetes</taxon>
        <taxon>Cantharellales</taxon>
        <taxon>Tulasnellaceae</taxon>
        <taxon>Tulasnella</taxon>
    </lineage>
</organism>
<keyword evidence="2" id="KW-1185">Reference proteome</keyword>
<reference evidence="1 2" key="1">
    <citation type="submission" date="2014-04" db="EMBL/GenBank/DDBJ databases">
        <authorList>
            <consortium name="DOE Joint Genome Institute"/>
            <person name="Kuo A."/>
            <person name="Girlanda M."/>
            <person name="Perotto S."/>
            <person name="Kohler A."/>
            <person name="Nagy L.G."/>
            <person name="Floudas D."/>
            <person name="Copeland A."/>
            <person name="Barry K.W."/>
            <person name="Cichocki N."/>
            <person name="Veneault-Fourrey C."/>
            <person name="LaButti K."/>
            <person name="Lindquist E.A."/>
            <person name="Lipzen A."/>
            <person name="Lundell T."/>
            <person name="Morin E."/>
            <person name="Murat C."/>
            <person name="Sun H."/>
            <person name="Tunlid A."/>
            <person name="Henrissat B."/>
            <person name="Grigoriev I.V."/>
            <person name="Hibbett D.S."/>
            <person name="Martin F."/>
            <person name="Nordberg H.P."/>
            <person name="Cantor M.N."/>
            <person name="Hua S.X."/>
        </authorList>
    </citation>
    <scope>NUCLEOTIDE SEQUENCE [LARGE SCALE GENOMIC DNA]</scope>
    <source>
        <strain evidence="1 2">MUT 4182</strain>
    </source>
</reference>
<name>A0A0C3Q4Z6_9AGAM</name>
<evidence type="ECO:0000313" key="2">
    <source>
        <dbReference type="Proteomes" id="UP000054248"/>
    </source>
</evidence>
<dbReference type="STRING" id="1051891.A0A0C3Q4Z6"/>
<dbReference type="EMBL" id="KN823285">
    <property type="protein sequence ID" value="KIO18461.1"/>
    <property type="molecule type" value="Genomic_DNA"/>
</dbReference>
<protein>
    <submittedName>
        <fullName evidence="1">Uncharacterized protein</fullName>
    </submittedName>
</protein>
<reference evidence="2" key="2">
    <citation type="submission" date="2015-01" db="EMBL/GenBank/DDBJ databases">
        <title>Evolutionary Origins and Diversification of the Mycorrhizal Mutualists.</title>
        <authorList>
            <consortium name="DOE Joint Genome Institute"/>
            <consortium name="Mycorrhizal Genomics Consortium"/>
            <person name="Kohler A."/>
            <person name="Kuo A."/>
            <person name="Nagy L.G."/>
            <person name="Floudas D."/>
            <person name="Copeland A."/>
            <person name="Barry K.W."/>
            <person name="Cichocki N."/>
            <person name="Veneault-Fourrey C."/>
            <person name="LaButti K."/>
            <person name="Lindquist E.A."/>
            <person name="Lipzen A."/>
            <person name="Lundell T."/>
            <person name="Morin E."/>
            <person name="Murat C."/>
            <person name="Riley R."/>
            <person name="Ohm R."/>
            <person name="Sun H."/>
            <person name="Tunlid A."/>
            <person name="Henrissat B."/>
            <person name="Grigoriev I.V."/>
            <person name="Hibbett D.S."/>
            <person name="Martin F."/>
        </authorList>
    </citation>
    <scope>NUCLEOTIDE SEQUENCE [LARGE SCALE GENOMIC DNA]</scope>
    <source>
        <strain evidence="2">MUT 4182</strain>
    </source>
</reference>
<dbReference type="Proteomes" id="UP000054248">
    <property type="component" value="Unassembled WGS sequence"/>
</dbReference>
<sequence length="141" mass="15948">MHLLENTIKNYIGLICGDFKDLGPGVESYVLPSAIWKEIGSATAISNDTIPSAFGRRVPNVAEDRTYMTAEAHLVWATMYSRILLRGRFSQERYYIWHPCTILNLKSSELSSLRRRIAKYLVTQYSITTTVADSCIPDLAE</sequence>
<dbReference type="HOGENOM" id="CLU_1826711_0_0_1"/>
<proteinExistence type="predicted"/>
<evidence type="ECO:0000313" key="1">
    <source>
        <dbReference type="EMBL" id="KIO18461.1"/>
    </source>
</evidence>
<dbReference type="AlphaFoldDB" id="A0A0C3Q4Z6"/>
<dbReference type="OrthoDB" id="2404451at2759"/>
<accession>A0A0C3Q4Z6</accession>